<organism evidence="2 3">
    <name type="scientific">Mesobacillus selenatarsenatis (strain DSM 18680 / JCM 14380 / FERM P-15431 / SF-1)</name>
    <dbReference type="NCBI Taxonomy" id="1321606"/>
    <lineage>
        <taxon>Bacteria</taxon>
        <taxon>Bacillati</taxon>
        <taxon>Bacillota</taxon>
        <taxon>Bacilli</taxon>
        <taxon>Bacillales</taxon>
        <taxon>Bacillaceae</taxon>
        <taxon>Mesobacillus</taxon>
    </lineage>
</organism>
<name>A0A0A8X3U0_MESS1</name>
<feature type="transmembrane region" description="Helical" evidence="1">
    <location>
        <begin position="18"/>
        <end position="37"/>
    </location>
</feature>
<dbReference type="AlphaFoldDB" id="A0A0A8X3U0"/>
<evidence type="ECO:0000256" key="1">
    <source>
        <dbReference type="SAM" id="Phobius"/>
    </source>
</evidence>
<comment type="caution">
    <text evidence="2">The sequence shown here is derived from an EMBL/GenBank/DDBJ whole genome shotgun (WGS) entry which is preliminary data.</text>
</comment>
<keyword evidence="1" id="KW-1133">Transmembrane helix</keyword>
<sequence>MAAEEAVGALLRLTTKSMGIPCFFLLILALFEKNVVFRLG</sequence>
<reference evidence="2 3" key="1">
    <citation type="submission" date="2013-06" db="EMBL/GenBank/DDBJ databases">
        <title>Whole genome shotgun sequence of Bacillus selenatarsenatis SF-1.</title>
        <authorList>
            <person name="Kuroda M."/>
            <person name="Sei K."/>
            <person name="Yamashita M."/>
            <person name="Ike M."/>
        </authorList>
    </citation>
    <scope>NUCLEOTIDE SEQUENCE [LARGE SCALE GENOMIC DNA]</scope>
    <source>
        <strain evidence="2 3">SF-1</strain>
    </source>
</reference>
<keyword evidence="1" id="KW-0472">Membrane</keyword>
<protein>
    <submittedName>
        <fullName evidence="2">Uncharacterized protein</fullName>
    </submittedName>
</protein>
<evidence type="ECO:0000313" key="2">
    <source>
        <dbReference type="EMBL" id="GAM13702.1"/>
    </source>
</evidence>
<dbReference type="EMBL" id="BASE01000040">
    <property type="protein sequence ID" value="GAM13702.1"/>
    <property type="molecule type" value="Genomic_DNA"/>
</dbReference>
<dbReference type="STRING" id="1321606.SAMD00020551_1848"/>
<gene>
    <name evidence="2" type="ORF">SAMD00020551_1848</name>
</gene>
<keyword evidence="3" id="KW-1185">Reference proteome</keyword>
<keyword evidence="1" id="KW-0812">Transmembrane</keyword>
<dbReference type="Proteomes" id="UP000031014">
    <property type="component" value="Unassembled WGS sequence"/>
</dbReference>
<accession>A0A0A8X3U0</accession>
<evidence type="ECO:0000313" key="3">
    <source>
        <dbReference type="Proteomes" id="UP000031014"/>
    </source>
</evidence>
<proteinExistence type="predicted"/>